<feature type="transmembrane region" description="Helical" evidence="1">
    <location>
        <begin position="12"/>
        <end position="36"/>
    </location>
</feature>
<organism evidence="3 4">
    <name type="scientific">Campylobacter insulaenigrae NCTC 12927</name>
    <dbReference type="NCBI Taxonomy" id="1031564"/>
    <lineage>
        <taxon>Bacteria</taxon>
        <taxon>Pseudomonadati</taxon>
        <taxon>Campylobacterota</taxon>
        <taxon>Epsilonproteobacteria</taxon>
        <taxon>Campylobacterales</taxon>
        <taxon>Campylobacteraceae</taxon>
        <taxon>Campylobacter</taxon>
    </lineage>
</organism>
<evidence type="ECO:0000313" key="3">
    <source>
        <dbReference type="EMBL" id="AJC88136.1"/>
    </source>
</evidence>
<evidence type="ECO:0000313" key="4">
    <source>
        <dbReference type="Proteomes" id="UP000031163"/>
    </source>
</evidence>
<dbReference type="EMBL" id="CP007770">
    <property type="protein sequence ID" value="AJC88136.1"/>
    <property type="molecule type" value="Genomic_DNA"/>
</dbReference>
<dbReference type="AlphaFoldDB" id="A0A0A8H211"/>
<feature type="domain" description="VTT" evidence="2">
    <location>
        <begin position="26"/>
        <end position="144"/>
    </location>
</feature>
<dbReference type="InterPro" id="IPR051311">
    <property type="entry name" value="DedA_domain"/>
</dbReference>
<proteinExistence type="predicted"/>
<feature type="transmembrane region" description="Helical" evidence="1">
    <location>
        <begin position="43"/>
        <end position="64"/>
    </location>
</feature>
<feature type="transmembrane region" description="Helical" evidence="1">
    <location>
        <begin position="160"/>
        <end position="180"/>
    </location>
</feature>
<gene>
    <name evidence="3" type="ORF">CINS_1176</name>
</gene>
<keyword evidence="1" id="KW-1133">Transmembrane helix</keyword>
<dbReference type="PANTHER" id="PTHR42709:SF2">
    <property type="entry name" value="INNER MEMBRANE PROTEIN YOHD"/>
    <property type="match status" value="1"/>
</dbReference>
<dbReference type="KEGG" id="cis:CINS_1176"/>
<feature type="transmembrane region" description="Helical" evidence="1">
    <location>
        <begin position="125"/>
        <end position="148"/>
    </location>
</feature>
<dbReference type="Proteomes" id="UP000031163">
    <property type="component" value="Chromosome"/>
</dbReference>
<dbReference type="STRING" id="1031564.CINS_1176"/>
<keyword evidence="1" id="KW-0812">Transmembrane</keyword>
<sequence>MQEMIDNLSTYGYLILFFYSFGGGMVAILAAGVFCASSTKLDLHWCIFLAFLANTLGSTLLFILGKYYKKDIMPYFKNHRRKIALAMIKIKKYGDLLLIIQKFIYGVKTIIPIAAGLCKFSFVRFVIINTVASLIWAIALGYVGFIFGNALQDIFEILSHYPYIAPIFIITLALIIWLYLSKFSKKK</sequence>
<protein>
    <submittedName>
        <fullName evidence="3">Putative membrane protein, DedA family, type III (SNARE domain)</fullName>
    </submittedName>
</protein>
<dbReference type="PANTHER" id="PTHR42709">
    <property type="entry name" value="ALKALINE PHOSPHATASE LIKE PROTEIN"/>
    <property type="match status" value="1"/>
</dbReference>
<dbReference type="GeneID" id="74431962"/>
<dbReference type="Pfam" id="PF09335">
    <property type="entry name" value="VTT_dom"/>
    <property type="match status" value="1"/>
</dbReference>
<evidence type="ECO:0000259" key="2">
    <source>
        <dbReference type="Pfam" id="PF09335"/>
    </source>
</evidence>
<dbReference type="HOGENOM" id="CLU_044208_7_1_7"/>
<dbReference type="RefSeq" id="WP_039650662.1">
    <property type="nucleotide sequence ID" value="NZ_CP007770.1"/>
</dbReference>
<keyword evidence="1" id="KW-0472">Membrane</keyword>
<feature type="transmembrane region" description="Helical" evidence="1">
    <location>
        <begin position="96"/>
        <end position="118"/>
    </location>
</feature>
<reference evidence="3 4" key="1">
    <citation type="journal article" date="2014" name="Genome Biol. Evol.">
        <title>Comparative Genomics of the Campylobacter lari Group.</title>
        <authorList>
            <person name="Miller W.G."/>
            <person name="Yee E."/>
            <person name="Chapman M.H."/>
            <person name="Smith T.P."/>
            <person name="Bono J.L."/>
            <person name="Huynh S."/>
            <person name="Parker C.T."/>
            <person name="Vandamme P."/>
            <person name="Luong K."/>
            <person name="Korlach J."/>
        </authorList>
    </citation>
    <scope>NUCLEOTIDE SEQUENCE [LARGE SCALE GENOMIC DNA]</scope>
    <source>
        <strain evidence="3 4">NCTC 12927</strain>
    </source>
</reference>
<name>A0A0A8H211_9BACT</name>
<accession>A0A0A8H211</accession>
<evidence type="ECO:0000256" key="1">
    <source>
        <dbReference type="SAM" id="Phobius"/>
    </source>
</evidence>
<dbReference type="GO" id="GO:0005886">
    <property type="term" value="C:plasma membrane"/>
    <property type="evidence" value="ECO:0007669"/>
    <property type="project" value="TreeGrafter"/>
</dbReference>
<dbReference type="InterPro" id="IPR032816">
    <property type="entry name" value="VTT_dom"/>
</dbReference>